<feature type="transmembrane region" description="Helical" evidence="16">
    <location>
        <begin position="1260"/>
        <end position="1283"/>
    </location>
</feature>
<feature type="transmembrane region" description="Helical" evidence="16">
    <location>
        <begin position="315"/>
        <end position="334"/>
    </location>
</feature>
<feature type="transmembrane region" description="Helical" evidence="16">
    <location>
        <begin position="1072"/>
        <end position="1091"/>
    </location>
</feature>
<dbReference type="SUPFAM" id="SSF51206">
    <property type="entry name" value="cAMP-binding domain-like"/>
    <property type="match status" value="2"/>
</dbReference>
<evidence type="ECO:0000256" key="13">
    <source>
        <dbReference type="ARBA" id="ARBA00023286"/>
    </source>
</evidence>
<keyword evidence="4" id="KW-0140">cGMP</keyword>
<dbReference type="Gene3D" id="1.10.287.630">
    <property type="entry name" value="Helix hairpin bin"/>
    <property type="match status" value="2"/>
</dbReference>
<dbReference type="GO" id="GO:0030553">
    <property type="term" value="F:cGMP binding"/>
    <property type="evidence" value="ECO:0007669"/>
    <property type="project" value="UniProtKB-KW"/>
</dbReference>
<dbReference type="SMART" id="SM00100">
    <property type="entry name" value="cNMP"/>
    <property type="match status" value="2"/>
</dbReference>
<dbReference type="Proteomes" id="UP000836841">
    <property type="component" value="Chromosome 3"/>
</dbReference>
<sequence length="1533" mass="174268">MKKKNTRPATGGAVGGKQTKTLSSRIRLEMASPNENDEFPILHPIPESTSRAHTKSFTSKNRSVSLSNPTFYSDGFESSTKVLGYTGPLRTERRRPSLIQTSGPLSSARRPEPLFSPSPIQPPESSSIIDIPSEEEEDDLVLKNANLLRSGQLGMCNDPYCTTCPSYYNRQAAQFHTSKVSASRFHTALYDDARGCARQFVSSVRRYVPGIMNPHSKFVQGWTRVLAFSSVLAIFVDPLFLFLLLIRHDNRCIEIDWPTTKVLVSVRCLTDFIFFINILLQFRLAYVAPESRIVGAGQLVAHPRKIAAHYIRGKFLLDLIILVPLPQILILWVLPAHLGTPRTEAERNVIRAAMLFQYIPKLYRLLPLLAGQTPTGFIFESAWINFFINLFTFVLAGHAVGACWYLAGLQRVKKCLLKVGNISVGERRNLLDCARVSKASETLRDLWKHSANVDACFQESGFTYGIYLKAVNLTNESIYFKRSSYSLFWGFQQISTLCGNLSPSYSLGEVFFTMGIIGLGLLLFARLIGNMHNFLQSLDRRRMEMMLRRRDVEQWMSHRLLPEDIRKRVREAERFNWAATRGVNEDLLFENMPEDLQRDIKRHLFKFLKKVRIFSLMDESILDSISERLKQRTYIRSSTILHRGGLVEKMVFIVRGEMESIGEDGSVLPLSEGDVCGEELLTSCLERSSVNPDGTRIKMPHKGLVSNRNVRCVTNVEAFSLSVADLEDVTSLFSRFLRSHRVQGAIRYESPYWRLRAAMQIQVAWRYRRRRLQRLYTLRKMASPNENDDIPMLPISSSSSRARAWNRSVSLSNPTSSTDGFDSSSVVLGYTGPLRTTRRPPLVQMSGPLTSTRSPAPVFLLPPPDSSGSAGVSSQPERYPSFPALEHKNSDDEFVKKHANLLRSGQLGMCNDPYCTTCPSYYNRKAAQIPISRVSAIFDSTFHNALYDDAKGWARRFTTSVNRYLPGIMNPHSKFVQSWTKFFALSCLLAIFIDPLFFFLILVEQNNKCIVIDWPMAKTFVAVRSLTDILFSANILLQFRLAYVAPESTVVGAGQLVDHPGKIARHYFRGKFLLDLFIVMPLPQILIVWIIPAHLGASGANYAKNLLRAAVLFQYIPKLYRLLPLLAGQTPTGFIFESAWANFVINLLTFMLAGHVVGSCWYLFGLQRVNQCLRNACGNSDHGCRDLIDCGRGDSESALAAWRVNESASACFQEDGFPYGIYLKAVNLTNYTSLFTRYSYSLFWGFQQISTLAGNQEPSYFLGEVFFTMGIIGLGLLLFALLIGNMQNFLQALGRRNMEMTLRRRDVEQWMSHRRLPEGIRKRVREAERFNWAATRGVNEELLFGNMPDDLQRDIRRHLFIFLKKVRIFSLMDESVLDSIRERLKQRTYIGSSTVLHRGGLIEKMVFIVRGEMESIGEDGSVLPLSEGDVCGEELLTWCLERSSVNPDGTRIRMPSKGLLSNRNVRCVTNVEAFSLCVADLEDVTSLFSRFLRSHRVQGAIRYESPYWRLRAARQIQVAWRYRRRRLRRHCSA</sequence>
<dbReference type="InterPro" id="IPR000595">
    <property type="entry name" value="cNMP-bd_dom"/>
</dbReference>
<evidence type="ECO:0000256" key="1">
    <source>
        <dbReference type="ARBA" id="ARBA00004141"/>
    </source>
</evidence>
<keyword evidence="14" id="KW-0407">Ion channel</keyword>
<dbReference type="GO" id="GO:0005516">
    <property type="term" value="F:calmodulin binding"/>
    <property type="evidence" value="ECO:0007669"/>
    <property type="project" value="UniProtKB-KW"/>
</dbReference>
<dbReference type="SUPFAM" id="SSF81324">
    <property type="entry name" value="Voltage-gated potassium channels"/>
    <property type="match status" value="2"/>
</dbReference>
<gene>
    <name evidence="18" type="ORF">TAV2_LOCUS11125</name>
</gene>
<keyword evidence="10" id="KW-0406">Ion transport</keyword>
<feature type="region of interest" description="Disordered" evidence="15">
    <location>
        <begin position="1"/>
        <end position="64"/>
    </location>
</feature>
<feature type="compositionally biased region" description="Polar residues" evidence="15">
    <location>
        <begin position="47"/>
        <end position="64"/>
    </location>
</feature>
<comment type="similarity">
    <text evidence="2">Belongs to the cyclic nucleotide-gated cation channel (TC 1.A.1.5) family.</text>
</comment>
<dbReference type="PANTHER" id="PTHR45651">
    <property type="entry name" value="CYCLIC NUCLEOTIDE-GATED ION CHANNEL 15-RELATED-RELATED"/>
    <property type="match status" value="1"/>
</dbReference>
<evidence type="ECO:0000256" key="5">
    <source>
        <dbReference type="ARBA" id="ARBA00022566"/>
    </source>
</evidence>
<dbReference type="InterPro" id="IPR014710">
    <property type="entry name" value="RmlC-like_jellyroll"/>
</dbReference>
<keyword evidence="9" id="KW-0547">Nucleotide-binding</keyword>
<dbReference type="PROSITE" id="PS50042">
    <property type="entry name" value="CNMP_BINDING_3"/>
    <property type="match status" value="2"/>
</dbReference>
<keyword evidence="19" id="KW-1185">Reference proteome</keyword>
<feature type="transmembrane region" description="Helical" evidence="16">
    <location>
        <begin position="982"/>
        <end position="1003"/>
    </location>
</feature>
<feature type="transmembrane region" description="Helical" evidence="16">
    <location>
        <begin position="510"/>
        <end position="529"/>
    </location>
</feature>
<reference evidence="18 19" key="1">
    <citation type="submission" date="2022-03" db="EMBL/GenBank/DDBJ databases">
        <authorList>
            <person name="Nunn A."/>
            <person name="Chopra R."/>
            <person name="Nunn A."/>
            <person name="Contreras Garrido A."/>
        </authorList>
    </citation>
    <scope>NUCLEOTIDE SEQUENCE [LARGE SCALE GENOMIC DNA]</scope>
</reference>
<evidence type="ECO:0000256" key="3">
    <source>
        <dbReference type="ARBA" id="ARBA00022448"/>
    </source>
</evidence>
<evidence type="ECO:0000313" key="18">
    <source>
        <dbReference type="EMBL" id="CAH2053450.1"/>
    </source>
</evidence>
<dbReference type="InterPro" id="IPR005821">
    <property type="entry name" value="Ion_trans_dom"/>
</dbReference>
<dbReference type="CDD" id="cd00038">
    <property type="entry name" value="CAP_ED"/>
    <property type="match status" value="2"/>
</dbReference>
<evidence type="ECO:0000256" key="14">
    <source>
        <dbReference type="ARBA" id="ARBA00023303"/>
    </source>
</evidence>
<keyword evidence="9" id="KW-0142">cGMP-binding</keyword>
<feature type="domain" description="Cyclic nucleotide-binding" evidence="17">
    <location>
        <begin position="613"/>
        <end position="689"/>
    </location>
</feature>
<evidence type="ECO:0000256" key="7">
    <source>
        <dbReference type="ARBA" id="ARBA00022860"/>
    </source>
</evidence>
<evidence type="ECO:0000313" key="19">
    <source>
        <dbReference type="Proteomes" id="UP000836841"/>
    </source>
</evidence>
<feature type="transmembrane region" description="Helical" evidence="16">
    <location>
        <begin position="1143"/>
        <end position="1164"/>
    </location>
</feature>
<feature type="domain" description="Cyclic nucleotide-binding" evidence="17">
    <location>
        <begin position="1368"/>
        <end position="1444"/>
    </location>
</feature>
<keyword evidence="5" id="KW-0116">cAMP-binding</keyword>
<dbReference type="EMBL" id="OU466859">
    <property type="protein sequence ID" value="CAH2053450.1"/>
    <property type="molecule type" value="Genomic_DNA"/>
</dbReference>
<feature type="transmembrane region" description="Helical" evidence="16">
    <location>
        <begin position="383"/>
        <end position="407"/>
    </location>
</feature>
<evidence type="ECO:0000256" key="2">
    <source>
        <dbReference type="ARBA" id="ARBA00010486"/>
    </source>
</evidence>
<feature type="transmembrane region" description="Helical" evidence="16">
    <location>
        <begin position="262"/>
        <end position="282"/>
    </location>
</feature>
<keyword evidence="7" id="KW-0112">Calmodulin-binding</keyword>
<dbReference type="GO" id="GO:0005216">
    <property type="term" value="F:monoatomic ion channel activity"/>
    <property type="evidence" value="ECO:0007669"/>
    <property type="project" value="InterPro"/>
</dbReference>
<feature type="transmembrane region" description="Helical" evidence="16">
    <location>
        <begin position="225"/>
        <end position="246"/>
    </location>
</feature>
<keyword evidence="13" id="KW-1071">Ligand-gated ion channel</keyword>
<evidence type="ECO:0000256" key="16">
    <source>
        <dbReference type="SAM" id="Phobius"/>
    </source>
</evidence>
<organism evidence="18 19">
    <name type="scientific">Thlaspi arvense</name>
    <name type="common">Field penny-cress</name>
    <dbReference type="NCBI Taxonomy" id="13288"/>
    <lineage>
        <taxon>Eukaryota</taxon>
        <taxon>Viridiplantae</taxon>
        <taxon>Streptophyta</taxon>
        <taxon>Embryophyta</taxon>
        <taxon>Tracheophyta</taxon>
        <taxon>Spermatophyta</taxon>
        <taxon>Magnoliopsida</taxon>
        <taxon>eudicotyledons</taxon>
        <taxon>Gunneridae</taxon>
        <taxon>Pentapetalae</taxon>
        <taxon>rosids</taxon>
        <taxon>malvids</taxon>
        <taxon>Brassicales</taxon>
        <taxon>Brassicaceae</taxon>
        <taxon>Thlaspideae</taxon>
        <taxon>Thlaspi</taxon>
    </lineage>
</organism>
<dbReference type="Gene3D" id="2.60.120.10">
    <property type="entry name" value="Jelly Rolls"/>
    <property type="match status" value="2"/>
</dbReference>
<evidence type="ECO:0000256" key="10">
    <source>
        <dbReference type="ARBA" id="ARBA00023065"/>
    </source>
</evidence>
<keyword evidence="11 16" id="KW-0472">Membrane</keyword>
<evidence type="ECO:0000256" key="12">
    <source>
        <dbReference type="ARBA" id="ARBA00023149"/>
    </source>
</evidence>
<comment type="subcellular location">
    <subcellularLocation>
        <location evidence="1">Membrane</location>
        <topology evidence="1">Multi-pass membrane protein</topology>
    </subcellularLocation>
</comment>
<proteinExistence type="inferred from homology"/>
<keyword evidence="6 16" id="KW-0812">Transmembrane</keyword>
<evidence type="ECO:0000256" key="9">
    <source>
        <dbReference type="ARBA" id="ARBA00022992"/>
    </source>
</evidence>
<dbReference type="InterPro" id="IPR018490">
    <property type="entry name" value="cNMP-bd_dom_sf"/>
</dbReference>
<keyword evidence="12" id="KW-0114">cAMP</keyword>
<evidence type="ECO:0000256" key="15">
    <source>
        <dbReference type="SAM" id="MobiDB-lite"/>
    </source>
</evidence>
<accession>A0AAU9RZS6</accession>
<feature type="region of interest" description="Disordered" evidence="15">
    <location>
        <begin position="100"/>
        <end position="126"/>
    </location>
</feature>
<dbReference type="FunFam" id="2.60.120.10:FF:000186">
    <property type="entry name" value="Cyclic nucleotide-binding transporter 1"/>
    <property type="match status" value="1"/>
</dbReference>
<evidence type="ECO:0000256" key="6">
    <source>
        <dbReference type="ARBA" id="ARBA00022692"/>
    </source>
</evidence>
<protein>
    <recommendedName>
        <fullName evidence="17">Cyclic nucleotide-binding domain-containing protein</fullName>
    </recommendedName>
</protein>
<dbReference type="PANTHER" id="PTHR45651:SF11">
    <property type="entry name" value="CYCLIC NUCLEOTIDE-GATED ION CHANNEL 20, CHLOROPLASTIC-RELATED"/>
    <property type="match status" value="1"/>
</dbReference>
<dbReference type="GO" id="GO:0030552">
    <property type="term" value="F:cAMP binding"/>
    <property type="evidence" value="ECO:0007669"/>
    <property type="project" value="UniProtKB-KW"/>
</dbReference>
<evidence type="ECO:0000256" key="8">
    <source>
        <dbReference type="ARBA" id="ARBA00022989"/>
    </source>
</evidence>
<dbReference type="GO" id="GO:0016020">
    <property type="term" value="C:membrane"/>
    <property type="evidence" value="ECO:0007669"/>
    <property type="project" value="UniProtKB-SubCell"/>
</dbReference>
<evidence type="ECO:0000256" key="4">
    <source>
        <dbReference type="ARBA" id="ARBA00022535"/>
    </source>
</evidence>
<keyword evidence="8 16" id="KW-1133">Transmembrane helix</keyword>
<keyword evidence="3" id="KW-0813">Transport</keyword>
<dbReference type="Gene3D" id="1.10.287.70">
    <property type="match status" value="2"/>
</dbReference>
<evidence type="ECO:0000256" key="11">
    <source>
        <dbReference type="ARBA" id="ARBA00023136"/>
    </source>
</evidence>
<evidence type="ECO:0000259" key="17">
    <source>
        <dbReference type="PROSITE" id="PS50042"/>
    </source>
</evidence>
<dbReference type="Pfam" id="PF00520">
    <property type="entry name" value="Ion_trans"/>
    <property type="match status" value="2"/>
</dbReference>
<name>A0AAU9RZS6_THLAR</name>